<feature type="transmembrane region" description="Helical" evidence="3">
    <location>
        <begin position="218"/>
        <end position="235"/>
    </location>
</feature>
<evidence type="ECO:0000256" key="2">
    <source>
        <dbReference type="SAM" id="MobiDB-lite"/>
    </source>
</evidence>
<feature type="compositionally biased region" description="Basic and acidic residues" evidence="2">
    <location>
        <begin position="65"/>
        <end position="85"/>
    </location>
</feature>
<keyword evidence="5" id="KW-1185">Reference proteome</keyword>
<dbReference type="EMBL" id="JAMRDG010000002">
    <property type="protein sequence ID" value="KAJ3684218.1"/>
    <property type="molecule type" value="Genomic_DNA"/>
</dbReference>
<dbReference type="InterPro" id="IPR005349">
    <property type="entry name" value="TMEM14"/>
</dbReference>
<evidence type="ECO:0000256" key="1">
    <source>
        <dbReference type="SAM" id="Coils"/>
    </source>
</evidence>
<reference evidence="4 5" key="1">
    <citation type="journal article" date="2022" name="Cell">
        <title>Repeat-based holocentromeres influence genome architecture and karyotype evolution.</title>
        <authorList>
            <person name="Hofstatter P.G."/>
            <person name="Thangavel G."/>
            <person name="Lux T."/>
            <person name="Neumann P."/>
            <person name="Vondrak T."/>
            <person name="Novak P."/>
            <person name="Zhang M."/>
            <person name="Costa L."/>
            <person name="Castellani M."/>
            <person name="Scott A."/>
            <person name="Toegelov H."/>
            <person name="Fuchs J."/>
            <person name="Mata-Sucre Y."/>
            <person name="Dias Y."/>
            <person name="Vanzela A.L.L."/>
            <person name="Huettel B."/>
            <person name="Almeida C.C.S."/>
            <person name="Simkova H."/>
            <person name="Souza G."/>
            <person name="Pedrosa-Harand A."/>
            <person name="Macas J."/>
            <person name="Mayer K.F.X."/>
            <person name="Houben A."/>
            <person name="Marques A."/>
        </authorList>
    </citation>
    <scope>NUCLEOTIDE SEQUENCE [LARGE SCALE GENOMIC DNA]</scope>
    <source>
        <strain evidence="4">RhyTen1mFocal</strain>
    </source>
</reference>
<keyword evidence="3" id="KW-0812">Transmembrane</keyword>
<keyword evidence="1" id="KW-0175">Coiled coil</keyword>
<gene>
    <name evidence="4" type="ORF">LUZ61_013382</name>
</gene>
<accession>A0AAD5Z0Q5</accession>
<proteinExistence type="predicted"/>
<comment type="caution">
    <text evidence="4">The sequence shown here is derived from an EMBL/GenBank/DDBJ whole genome shotgun (WGS) entry which is preliminary data.</text>
</comment>
<protein>
    <submittedName>
        <fullName evidence="4">Uncharacterized protein</fullName>
    </submittedName>
</protein>
<name>A0AAD5Z0Q5_9POAL</name>
<organism evidence="4 5">
    <name type="scientific">Rhynchospora tenuis</name>
    <dbReference type="NCBI Taxonomy" id="198213"/>
    <lineage>
        <taxon>Eukaryota</taxon>
        <taxon>Viridiplantae</taxon>
        <taxon>Streptophyta</taxon>
        <taxon>Embryophyta</taxon>
        <taxon>Tracheophyta</taxon>
        <taxon>Spermatophyta</taxon>
        <taxon>Magnoliopsida</taxon>
        <taxon>Liliopsida</taxon>
        <taxon>Poales</taxon>
        <taxon>Cyperaceae</taxon>
        <taxon>Cyperoideae</taxon>
        <taxon>Rhynchosporeae</taxon>
        <taxon>Rhynchospora</taxon>
    </lineage>
</organism>
<evidence type="ECO:0000256" key="3">
    <source>
        <dbReference type="SAM" id="Phobius"/>
    </source>
</evidence>
<feature type="transmembrane region" description="Helical" evidence="3">
    <location>
        <begin position="193"/>
        <end position="212"/>
    </location>
</feature>
<feature type="coiled-coil region" evidence="1">
    <location>
        <begin position="129"/>
        <end position="156"/>
    </location>
</feature>
<dbReference type="Pfam" id="PF03647">
    <property type="entry name" value="Tmemb_14"/>
    <property type="match status" value="1"/>
</dbReference>
<keyword evidence="3" id="KW-0472">Membrane</keyword>
<feature type="transmembrane region" description="Helical" evidence="3">
    <location>
        <begin position="247"/>
        <end position="267"/>
    </location>
</feature>
<feature type="transmembrane region" description="Helical" evidence="3">
    <location>
        <begin position="273"/>
        <end position="291"/>
    </location>
</feature>
<dbReference type="GO" id="GO:0016020">
    <property type="term" value="C:membrane"/>
    <property type="evidence" value="ECO:0007669"/>
    <property type="project" value="InterPro"/>
</dbReference>
<evidence type="ECO:0000313" key="5">
    <source>
        <dbReference type="Proteomes" id="UP001210211"/>
    </source>
</evidence>
<keyword evidence="3" id="KW-1133">Transmembrane helix</keyword>
<dbReference type="Proteomes" id="UP001210211">
    <property type="component" value="Unassembled WGS sequence"/>
</dbReference>
<evidence type="ECO:0000313" key="4">
    <source>
        <dbReference type="EMBL" id="KAJ3684218.1"/>
    </source>
</evidence>
<sequence>MALCLQRSFVSLKTPNYISNFHLRLPTAPVSLRRLNLPQLQPATCRRSIHVDSRGVSRLISFASSHEDSQPVPDSEKTNESDIKVENSEEAWKDSLEYFKSEAIKLKAMSEEAYDIYSKKASEVLLTLSEKLKIEAAKAQNDLSKIAKEISEEGQEYLARVSENPPESTKELVGVLKESSEVKNIDDVQDYHVGVVYGSYLAILGFLTFMIYGSIAAVRFGIILGSGLVALAVWSKRSYNSGRASRLLFKGQTAIAIVIFLRALTVFRQGGTLLNFVHMLISAAAAGFYVYRMLTRSDQSKGPTSQPSSED</sequence>
<dbReference type="AlphaFoldDB" id="A0AAD5Z0Q5"/>
<feature type="region of interest" description="Disordered" evidence="2">
    <location>
        <begin position="64"/>
        <end position="85"/>
    </location>
</feature>